<keyword evidence="1" id="KW-0808">Transferase</keyword>
<keyword evidence="4" id="KW-1185">Reference proteome</keyword>
<reference evidence="3 4" key="1">
    <citation type="journal article" date="2019" name="Int. J. Syst. Evol. Microbiol.">
        <title>The Global Catalogue of Microorganisms (GCM) 10K type strain sequencing project: providing services to taxonomists for standard genome sequencing and annotation.</title>
        <authorList>
            <consortium name="The Broad Institute Genomics Platform"/>
            <consortium name="The Broad Institute Genome Sequencing Center for Infectious Disease"/>
            <person name="Wu L."/>
            <person name="Ma J."/>
        </authorList>
    </citation>
    <scope>NUCLEOTIDE SEQUENCE [LARGE SCALE GENOMIC DNA]</scope>
    <source>
        <strain evidence="3 4">JCM 15914</strain>
    </source>
</reference>
<dbReference type="RefSeq" id="WP_344224504.1">
    <property type="nucleotide sequence ID" value="NZ_BAAAQA010000015.1"/>
</dbReference>
<organism evidence="3 4">
    <name type="scientific">Kocuria atrinae</name>
    <dbReference type="NCBI Taxonomy" id="592377"/>
    <lineage>
        <taxon>Bacteria</taxon>
        <taxon>Bacillati</taxon>
        <taxon>Actinomycetota</taxon>
        <taxon>Actinomycetes</taxon>
        <taxon>Micrococcales</taxon>
        <taxon>Micrococcaceae</taxon>
        <taxon>Kocuria</taxon>
    </lineage>
</organism>
<protein>
    <submittedName>
        <fullName evidence="3">Glycosyltransferase family 4 protein</fullName>
    </submittedName>
</protein>
<dbReference type="CDD" id="cd03801">
    <property type="entry name" value="GT4_PimA-like"/>
    <property type="match status" value="1"/>
</dbReference>
<proteinExistence type="predicted"/>
<dbReference type="Gene3D" id="3.40.50.2000">
    <property type="entry name" value="Glycogen Phosphorylase B"/>
    <property type="match status" value="1"/>
</dbReference>
<dbReference type="EMBL" id="BAAAQA010000015">
    <property type="protein sequence ID" value="GAA2117105.1"/>
    <property type="molecule type" value="Genomic_DNA"/>
</dbReference>
<dbReference type="Proteomes" id="UP001500166">
    <property type="component" value="Unassembled WGS sequence"/>
</dbReference>
<accession>A0ABN2XUU2</accession>
<dbReference type="PANTHER" id="PTHR46401:SF2">
    <property type="entry name" value="GLYCOSYLTRANSFERASE WBBK-RELATED"/>
    <property type="match status" value="1"/>
</dbReference>
<dbReference type="PANTHER" id="PTHR46401">
    <property type="entry name" value="GLYCOSYLTRANSFERASE WBBK-RELATED"/>
    <property type="match status" value="1"/>
</dbReference>
<feature type="domain" description="Glycosyl transferase family 1" evidence="2">
    <location>
        <begin position="146"/>
        <end position="300"/>
    </location>
</feature>
<evidence type="ECO:0000259" key="2">
    <source>
        <dbReference type="Pfam" id="PF00534"/>
    </source>
</evidence>
<evidence type="ECO:0000313" key="3">
    <source>
        <dbReference type="EMBL" id="GAA2117105.1"/>
    </source>
</evidence>
<comment type="caution">
    <text evidence="3">The sequence shown here is derived from an EMBL/GenBank/DDBJ whole genome shotgun (WGS) entry which is preliminary data.</text>
</comment>
<gene>
    <name evidence="3" type="ORF">GCM10009824_16360</name>
</gene>
<dbReference type="InterPro" id="IPR001296">
    <property type="entry name" value="Glyco_trans_1"/>
</dbReference>
<evidence type="ECO:0000256" key="1">
    <source>
        <dbReference type="ARBA" id="ARBA00022679"/>
    </source>
</evidence>
<evidence type="ECO:0000313" key="4">
    <source>
        <dbReference type="Proteomes" id="UP001500166"/>
    </source>
</evidence>
<name>A0ABN2XUU2_9MICC</name>
<sequence length="339" mass="35801">MTILIEPDLGRVSGGLRYNRFVADAVGGAITRQSLPGAWPDPSAQDDAALRHLAAQFDEPVIVDGLIGCSLSDPLDLTVPVIQLVHAPLALANPAAQERERANLMAASGVVTTSRHAADQVRSLYGLDAIVAAPGVKKRQPAAGTETGAHLVCVGAIEENKNQLFLVRVLAALAETGVDGWHCTFAGPPTDPEYGARLHRACRTLPLQSVTLAGELDPQDVDDLLAASDLLLLPSHREAYGMVVTEAASAAIPALVSASTGAEEALGAGQALPLVEEQWVSALTRWLTDTEYRVRLRDDAARLRPGLRSWEDTASALLDAVSSCGAFPHPKTSSERNPE</sequence>
<dbReference type="SUPFAM" id="SSF53756">
    <property type="entry name" value="UDP-Glycosyltransferase/glycogen phosphorylase"/>
    <property type="match status" value="1"/>
</dbReference>
<dbReference type="Pfam" id="PF00534">
    <property type="entry name" value="Glycos_transf_1"/>
    <property type="match status" value="1"/>
</dbReference>